<evidence type="ECO:0000256" key="2">
    <source>
        <dbReference type="ARBA" id="ARBA00014334"/>
    </source>
</evidence>
<evidence type="ECO:0000256" key="1">
    <source>
        <dbReference type="ARBA" id="ARBA00004141"/>
    </source>
</evidence>
<keyword evidence="6" id="KW-0067">ATP-binding</keyword>
<reference evidence="11" key="1">
    <citation type="submission" date="2021-01" db="EMBL/GenBank/DDBJ databases">
        <authorList>
            <person name="Corre E."/>
            <person name="Pelletier E."/>
            <person name="Niang G."/>
            <person name="Scheremetjew M."/>
            <person name="Finn R."/>
            <person name="Kale V."/>
            <person name="Holt S."/>
            <person name="Cochrane G."/>
            <person name="Meng A."/>
            <person name="Brown T."/>
            <person name="Cohen L."/>
        </authorList>
    </citation>
    <scope>NUCLEOTIDE SEQUENCE</scope>
    <source>
        <strain evidence="11">CCMP3278</strain>
    </source>
</reference>
<protein>
    <recommendedName>
        <fullName evidence="2">Probable ATP-dependent transporter ycf16</fullName>
    </recommendedName>
</protein>
<evidence type="ECO:0000256" key="6">
    <source>
        <dbReference type="ARBA" id="ARBA00022840"/>
    </source>
</evidence>
<dbReference type="Gene3D" id="3.40.50.300">
    <property type="entry name" value="P-loop containing nucleotide triphosphate hydrolases"/>
    <property type="match status" value="1"/>
</dbReference>
<dbReference type="GO" id="GO:0005524">
    <property type="term" value="F:ATP binding"/>
    <property type="evidence" value="ECO:0007669"/>
    <property type="project" value="UniProtKB-KW"/>
</dbReference>
<keyword evidence="3" id="KW-0813">Transport</keyword>
<evidence type="ECO:0000259" key="10">
    <source>
        <dbReference type="PROSITE" id="PS50893"/>
    </source>
</evidence>
<feature type="domain" description="ABC transporter" evidence="10">
    <location>
        <begin position="59"/>
        <end position="314"/>
    </location>
</feature>
<feature type="transmembrane region" description="Helical" evidence="9">
    <location>
        <begin position="553"/>
        <end position="571"/>
    </location>
</feature>
<dbReference type="InterPro" id="IPR050352">
    <property type="entry name" value="ABCG_transporters"/>
</dbReference>
<feature type="transmembrane region" description="Helical" evidence="9">
    <location>
        <begin position="622"/>
        <end position="643"/>
    </location>
</feature>
<evidence type="ECO:0000256" key="7">
    <source>
        <dbReference type="ARBA" id="ARBA00022989"/>
    </source>
</evidence>
<name>A0A7S0ZHE1_9RHOD</name>
<dbReference type="GO" id="GO:0140359">
    <property type="term" value="F:ABC-type transporter activity"/>
    <property type="evidence" value="ECO:0007669"/>
    <property type="project" value="InterPro"/>
</dbReference>
<evidence type="ECO:0000256" key="9">
    <source>
        <dbReference type="SAM" id="Phobius"/>
    </source>
</evidence>
<gene>
    <name evidence="11" type="ORF">TOLI1172_LOCUS6242</name>
</gene>
<evidence type="ECO:0000256" key="3">
    <source>
        <dbReference type="ARBA" id="ARBA00022448"/>
    </source>
</evidence>
<dbReference type="SUPFAM" id="SSF52540">
    <property type="entry name" value="P-loop containing nucleoside triphosphate hydrolases"/>
    <property type="match status" value="1"/>
</dbReference>
<feature type="transmembrane region" description="Helical" evidence="9">
    <location>
        <begin position="441"/>
        <end position="466"/>
    </location>
</feature>
<dbReference type="GO" id="GO:0005886">
    <property type="term" value="C:plasma membrane"/>
    <property type="evidence" value="ECO:0007669"/>
    <property type="project" value="TreeGrafter"/>
</dbReference>
<evidence type="ECO:0000256" key="5">
    <source>
        <dbReference type="ARBA" id="ARBA00022741"/>
    </source>
</evidence>
<dbReference type="InterPro" id="IPR003593">
    <property type="entry name" value="AAA+_ATPase"/>
</dbReference>
<evidence type="ECO:0000256" key="8">
    <source>
        <dbReference type="ARBA" id="ARBA00023136"/>
    </source>
</evidence>
<feature type="transmembrane region" description="Helical" evidence="9">
    <location>
        <begin position="400"/>
        <end position="421"/>
    </location>
</feature>
<keyword evidence="7 9" id="KW-1133">Transmembrane helix</keyword>
<dbReference type="PROSITE" id="PS00211">
    <property type="entry name" value="ABC_TRANSPORTER_1"/>
    <property type="match status" value="1"/>
</dbReference>
<dbReference type="PROSITE" id="PS50893">
    <property type="entry name" value="ABC_TRANSPORTER_2"/>
    <property type="match status" value="1"/>
</dbReference>
<dbReference type="AlphaFoldDB" id="A0A7S0ZHE1"/>
<keyword evidence="4 9" id="KW-0812">Transmembrane</keyword>
<keyword evidence="8 9" id="KW-0472">Membrane</keyword>
<dbReference type="InterPro" id="IPR043926">
    <property type="entry name" value="ABCG_dom"/>
</dbReference>
<keyword evidence="5" id="KW-0547">Nucleotide-binding</keyword>
<sequence length="654" mass="73276">MDSEHLVELEQVGSFAYPKKFQQGNTDIQFDPFFTEHGEDDIEAGTKATSFEASRKVDLRWEHVGFSVGVKQSRFKKNDESTKKVILKDISGRVEPGQMLAVMGSSGAGKSTLLNLLAGRLTASKDFVTEGQISVNGKKRDPSLFKSQSAYVEQEDKLFAELTVYEQILYSAKLRLPESMPKEKKEQRVRNVIQELGLSHVSDSYIGDENVRGLSGGEKKRVNVGVELVSDPALLFLDEPTSGLDAFNALNVMYTLRQLASRGRSIITTIHQPRSNIFVMFDYLCLLSLGQVVYYGPAAGAVTYFSALQFDCPTQFNPADYFIDLISVDPRNPEAEGKSRKRIEYFAETLKEQQPSEPCEPLLSIEPEELRNVKRYQVSWFSQVAILLGRHLRLITREKVANAARIGQTVFFSVMLGLIWLDVGRQDFSDEEVARNAAFDVGGALFFIIVNMAFSGVFGILFNYPLERAVVLKERSSGTYRVSAYAVAKNLSELPRNALQVLFLCTVTYFMIGFRSGAGMFFTYLYVILMAYLIAEGITLCVSTLLPDPQAAAAIVPVFIIMSMLFGGFLINNATTPSWIGWLRWISFVNYGFQVLMDTQFNCTDCGQVAVEEVFDIEIEPWVGFLALLAMLVFWRVLWYIILRKNGPKTGASV</sequence>
<dbReference type="GO" id="GO:0016887">
    <property type="term" value="F:ATP hydrolysis activity"/>
    <property type="evidence" value="ECO:0007669"/>
    <property type="project" value="InterPro"/>
</dbReference>
<dbReference type="Pfam" id="PF19055">
    <property type="entry name" value="ABC2_membrane_7"/>
    <property type="match status" value="1"/>
</dbReference>
<dbReference type="InterPro" id="IPR013525">
    <property type="entry name" value="ABC2_TM"/>
</dbReference>
<dbReference type="Pfam" id="PF00005">
    <property type="entry name" value="ABC_tran"/>
    <property type="match status" value="1"/>
</dbReference>
<evidence type="ECO:0000256" key="4">
    <source>
        <dbReference type="ARBA" id="ARBA00022692"/>
    </source>
</evidence>
<dbReference type="Pfam" id="PF01061">
    <property type="entry name" value="ABC2_membrane"/>
    <property type="match status" value="1"/>
</dbReference>
<dbReference type="SMART" id="SM00382">
    <property type="entry name" value="AAA"/>
    <property type="match status" value="1"/>
</dbReference>
<organism evidence="11">
    <name type="scientific">Timspurckia oligopyrenoides</name>
    <dbReference type="NCBI Taxonomy" id="708627"/>
    <lineage>
        <taxon>Eukaryota</taxon>
        <taxon>Rhodophyta</taxon>
        <taxon>Bangiophyceae</taxon>
        <taxon>Porphyridiales</taxon>
        <taxon>Porphyridiaceae</taxon>
        <taxon>Timspurckia</taxon>
    </lineage>
</organism>
<proteinExistence type="predicted"/>
<accession>A0A7S0ZHE1</accession>
<dbReference type="InterPro" id="IPR017871">
    <property type="entry name" value="ABC_transporter-like_CS"/>
</dbReference>
<dbReference type="PANTHER" id="PTHR48041:SF139">
    <property type="entry name" value="PROTEIN SCARLET"/>
    <property type="match status" value="1"/>
</dbReference>
<evidence type="ECO:0000313" key="11">
    <source>
        <dbReference type="EMBL" id="CAD8821846.1"/>
    </source>
</evidence>
<comment type="subcellular location">
    <subcellularLocation>
        <location evidence="1">Membrane</location>
        <topology evidence="1">Multi-pass membrane protein</topology>
    </subcellularLocation>
</comment>
<dbReference type="InterPro" id="IPR003439">
    <property type="entry name" value="ABC_transporter-like_ATP-bd"/>
</dbReference>
<dbReference type="PANTHER" id="PTHR48041">
    <property type="entry name" value="ABC TRANSPORTER G FAMILY MEMBER 28"/>
    <property type="match status" value="1"/>
</dbReference>
<dbReference type="InterPro" id="IPR027417">
    <property type="entry name" value="P-loop_NTPase"/>
</dbReference>
<dbReference type="EMBL" id="HBFP01008703">
    <property type="protein sequence ID" value="CAD8821846.1"/>
    <property type="molecule type" value="Transcribed_RNA"/>
</dbReference>